<dbReference type="AlphaFoldDB" id="A0A9D1H6U0"/>
<reference evidence="1" key="1">
    <citation type="submission" date="2020-10" db="EMBL/GenBank/DDBJ databases">
        <authorList>
            <person name="Gilroy R."/>
        </authorList>
    </citation>
    <scope>NUCLEOTIDE SEQUENCE</scope>
    <source>
        <strain evidence="1">ChiBcec7-5410</strain>
    </source>
</reference>
<dbReference type="Pfam" id="PF00543">
    <property type="entry name" value="P-II"/>
    <property type="match status" value="1"/>
</dbReference>
<reference evidence="1" key="2">
    <citation type="journal article" date="2021" name="PeerJ">
        <title>Extensive microbial diversity within the chicken gut microbiome revealed by metagenomics and culture.</title>
        <authorList>
            <person name="Gilroy R."/>
            <person name="Ravi A."/>
            <person name="Getino M."/>
            <person name="Pursley I."/>
            <person name="Horton D.L."/>
            <person name="Alikhan N.F."/>
            <person name="Baker D."/>
            <person name="Gharbi K."/>
            <person name="Hall N."/>
            <person name="Watson M."/>
            <person name="Adriaenssens E.M."/>
            <person name="Foster-Nyarko E."/>
            <person name="Jarju S."/>
            <person name="Secka A."/>
            <person name="Antonio M."/>
            <person name="Oren A."/>
            <person name="Chaudhuri R.R."/>
            <person name="La Ragione R."/>
            <person name="Hildebrand F."/>
            <person name="Pallen M.J."/>
        </authorList>
    </citation>
    <scope>NUCLEOTIDE SEQUENCE</scope>
    <source>
        <strain evidence="1">ChiBcec7-5410</strain>
    </source>
</reference>
<dbReference type="GO" id="GO:0006808">
    <property type="term" value="P:regulation of nitrogen utilization"/>
    <property type="evidence" value="ECO:0007669"/>
    <property type="project" value="InterPro"/>
</dbReference>
<dbReference type="InterPro" id="IPR011322">
    <property type="entry name" value="N-reg_PII-like_a/b"/>
</dbReference>
<proteinExistence type="predicted"/>
<name>A0A9D1H6U0_9FIRM</name>
<evidence type="ECO:0000313" key="1">
    <source>
        <dbReference type="EMBL" id="HIT94611.1"/>
    </source>
</evidence>
<comment type="caution">
    <text evidence="1">The sequence shown here is derived from an EMBL/GenBank/DDBJ whole genome shotgun (WGS) entry which is preliminary data.</text>
</comment>
<dbReference type="EMBL" id="DVLW01000149">
    <property type="protein sequence ID" value="HIT94611.1"/>
    <property type="molecule type" value="Genomic_DNA"/>
</dbReference>
<dbReference type="GO" id="GO:0030234">
    <property type="term" value="F:enzyme regulator activity"/>
    <property type="evidence" value="ECO:0007669"/>
    <property type="project" value="InterPro"/>
</dbReference>
<gene>
    <name evidence="1" type="ORF">IAC43_05460</name>
</gene>
<dbReference type="SUPFAM" id="SSF54913">
    <property type="entry name" value="GlnB-like"/>
    <property type="match status" value="1"/>
</dbReference>
<evidence type="ECO:0000313" key="2">
    <source>
        <dbReference type="Proteomes" id="UP000824160"/>
    </source>
</evidence>
<sequence>MSELNLMITIVNRPDTRRFLELYEGEGLELMLATVGRGTAASEMLDYFGLEASDKTVLLSVVTGDTWKRVKSGMRSKLRIDIPGTGISFIVPVSSIGGKRQLEFLTSGQNFELGEESSLKETRYELLVIVTNLGYTEMVMDAAREAGAGGGTVIHAKGTGMEKAEQFLGVKLASEKEMVLIVVRQERKNSIMRAIMEHAGMKSKAKSIVFSLPVTDTAGLRLTEELEQES</sequence>
<dbReference type="InterPro" id="IPR002187">
    <property type="entry name" value="N-reg_PII"/>
</dbReference>
<protein>
    <submittedName>
        <fullName evidence="1">P-II family nitrogen regulator</fullName>
    </submittedName>
</protein>
<accession>A0A9D1H6U0</accession>
<dbReference type="Gene3D" id="3.30.70.120">
    <property type="match status" value="1"/>
</dbReference>
<dbReference type="SMART" id="SM00938">
    <property type="entry name" value="P-II"/>
    <property type="match status" value="1"/>
</dbReference>
<organism evidence="1 2">
    <name type="scientific">Candidatus Faecivivens stercoripullorum</name>
    <dbReference type="NCBI Taxonomy" id="2840805"/>
    <lineage>
        <taxon>Bacteria</taxon>
        <taxon>Bacillati</taxon>
        <taxon>Bacillota</taxon>
        <taxon>Clostridia</taxon>
        <taxon>Eubacteriales</taxon>
        <taxon>Oscillospiraceae</taxon>
        <taxon>Oscillospiraceae incertae sedis</taxon>
        <taxon>Candidatus Faecivivens</taxon>
    </lineage>
</organism>
<dbReference type="PROSITE" id="PS51343">
    <property type="entry name" value="PII_GLNB_DOM"/>
    <property type="match status" value="1"/>
</dbReference>
<dbReference type="Proteomes" id="UP000824160">
    <property type="component" value="Unassembled WGS sequence"/>
</dbReference>
<dbReference type="InterPro" id="IPR015867">
    <property type="entry name" value="N-reg_PII/ATP_PRibTrfase_C"/>
</dbReference>